<evidence type="ECO:0000256" key="1">
    <source>
        <dbReference type="RuleBase" id="RU362039"/>
    </source>
</evidence>
<comment type="caution">
    <text evidence="3">The sequence shown here is derived from an EMBL/GenBank/DDBJ whole genome shotgun (WGS) entry which is preliminary data.</text>
</comment>
<dbReference type="InterPro" id="IPR029052">
    <property type="entry name" value="Metallo-depent_PP-like"/>
</dbReference>
<dbReference type="EC" id="3.1.4.-" evidence="1"/>
<sequence>MLIGLISDTHIKENNEGKAIPQAVFEGFKDVELIIHAGDLLNLNVIKDLEKIAPVIAVQGNMDRKYGLDLPKSETVEVDNVTIGVNHGEVYPQGDSQQLHYIAQELEADILVSGHTHQPHIENYEGILLLNPGSPTYPRLADPTIMLLTIENGESDIEVKKIGKSVCTALNIEKKE</sequence>
<evidence type="ECO:0000313" key="4">
    <source>
        <dbReference type="Proteomes" id="UP000077275"/>
    </source>
</evidence>
<reference evidence="3 4" key="1">
    <citation type="submission" date="2016-04" db="EMBL/GenBank/DDBJ databases">
        <title>Genome sequence of Methanobrevibacter cuticularis DSM 11139.</title>
        <authorList>
            <person name="Poehlein A."/>
            <person name="Seedorf H."/>
            <person name="Daniel R."/>
        </authorList>
    </citation>
    <scope>NUCLEOTIDE SEQUENCE [LARGE SCALE GENOMIC DNA]</scope>
    <source>
        <strain evidence="3 4">DSM 11139</strain>
    </source>
</reference>
<evidence type="ECO:0000259" key="2">
    <source>
        <dbReference type="Pfam" id="PF12850"/>
    </source>
</evidence>
<dbReference type="STRING" id="47311.MBCUT_17690"/>
<dbReference type="GO" id="GO:0016787">
    <property type="term" value="F:hydrolase activity"/>
    <property type="evidence" value="ECO:0007669"/>
    <property type="project" value="UniProtKB-UniRule"/>
</dbReference>
<dbReference type="GO" id="GO:0046872">
    <property type="term" value="F:metal ion binding"/>
    <property type="evidence" value="ECO:0007669"/>
    <property type="project" value="UniProtKB-KW"/>
</dbReference>
<dbReference type="PANTHER" id="PTHR11124">
    <property type="entry name" value="VACUOLAR SORTING PROTEIN VPS29"/>
    <property type="match status" value="1"/>
</dbReference>
<dbReference type="OrthoDB" id="19174at2157"/>
<dbReference type="SUPFAM" id="SSF56300">
    <property type="entry name" value="Metallo-dependent phosphatases"/>
    <property type="match status" value="1"/>
</dbReference>
<dbReference type="EMBL" id="LWMW01000135">
    <property type="protein sequence ID" value="KZX15035.1"/>
    <property type="molecule type" value="Genomic_DNA"/>
</dbReference>
<organism evidence="3 4">
    <name type="scientific">Methanobrevibacter cuticularis</name>
    <dbReference type="NCBI Taxonomy" id="47311"/>
    <lineage>
        <taxon>Archaea</taxon>
        <taxon>Methanobacteriati</taxon>
        <taxon>Methanobacteriota</taxon>
        <taxon>Methanomada group</taxon>
        <taxon>Methanobacteria</taxon>
        <taxon>Methanobacteriales</taxon>
        <taxon>Methanobacteriaceae</taxon>
        <taxon>Methanobrevibacter</taxon>
    </lineage>
</organism>
<name>A0A166CZG6_9EURY</name>
<accession>A0A166CZG6</accession>
<dbReference type="InterPro" id="IPR000979">
    <property type="entry name" value="Phosphodiesterase_MJ0936/Vps29"/>
</dbReference>
<evidence type="ECO:0000313" key="3">
    <source>
        <dbReference type="EMBL" id="KZX15035.1"/>
    </source>
</evidence>
<protein>
    <recommendedName>
        <fullName evidence="1">Phosphoesterase</fullName>
        <ecNumber evidence="1">3.1.4.-</ecNumber>
    </recommendedName>
</protein>
<keyword evidence="4" id="KW-1185">Reference proteome</keyword>
<dbReference type="AlphaFoldDB" id="A0A166CZG6"/>
<dbReference type="NCBIfam" id="TIGR00040">
    <property type="entry name" value="yfcE"/>
    <property type="match status" value="1"/>
</dbReference>
<dbReference type="Proteomes" id="UP000077275">
    <property type="component" value="Unassembled WGS sequence"/>
</dbReference>
<dbReference type="Pfam" id="PF12850">
    <property type="entry name" value="Metallophos_2"/>
    <property type="match status" value="1"/>
</dbReference>
<comment type="similarity">
    <text evidence="1">Belongs to the metallophosphoesterase superfamily. YfcE family.</text>
</comment>
<dbReference type="PATRIC" id="fig|47311.3.peg.1922"/>
<dbReference type="InterPro" id="IPR024654">
    <property type="entry name" value="Calcineurin-like_PHP_lpxH"/>
</dbReference>
<proteinExistence type="inferred from homology"/>
<keyword evidence="1" id="KW-0479">Metal-binding</keyword>
<feature type="domain" description="Calcineurin-like phosphoesterase" evidence="2">
    <location>
        <begin position="1"/>
        <end position="152"/>
    </location>
</feature>
<comment type="cofactor">
    <cofactor evidence="1">
        <name>a divalent metal cation</name>
        <dbReference type="ChEBI" id="CHEBI:60240"/>
    </cofactor>
</comment>
<dbReference type="CDD" id="cd00841">
    <property type="entry name" value="MPP_YfcE"/>
    <property type="match status" value="1"/>
</dbReference>
<dbReference type="RefSeq" id="WP_067260308.1">
    <property type="nucleotide sequence ID" value="NZ_LWMW01000135.1"/>
</dbReference>
<gene>
    <name evidence="3" type="ORF">MBCUT_17690</name>
</gene>
<dbReference type="Gene3D" id="3.60.21.10">
    <property type="match status" value="1"/>
</dbReference>
<dbReference type="InterPro" id="IPR041802">
    <property type="entry name" value="MPP_YfcE"/>
</dbReference>